<organism evidence="1 2">
    <name type="scientific">Trichostrongylus colubriformis</name>
    <name type="common">Black scour worm</name>
    <dbReference type="NCBI Taxonomy" id="6319"/>
    <lineage>
        <taxon>Eukaryota</taxon>
        <taxon>Metazoa</taxon>
        <taxon>Ecdysozoa</taxon>
        <taxon>Nematoda</taxon>
        <taxon>Chromadorea</taxon>
        <taxon>Rhabditida</taxon>
        <taxon>Rhabditina</taxon>
        <taxon>Rhabditomorpha</taxon>
        <taxon>Strongyloidea</taxon>
        <taxon>Trichostrongylidae</taxon>
        <taxon>Trichostrongylus</taxon>
    </lineage>
</organism>
<gene>
    <name evidence="1" type="ORF">GCK32_021691</name>
</gene>
<keyword evidence="2" id="KW-1185">Reference proteome</keyword>
<evidence type="ECO:0000313" key="2">
    <source>
        <dbReference type="Proteomes" id="UP001331761"/>
    </source>
</evidence>
<comment type="caution">
    <text evidence="1">The sequence shown here is derived from an EMBL/GenBank/DDBJ whole genome shotgun (WGS) entry which is preliminary data.</text>
</comment>
<dbReference type="Proteomes" id="UP001331761">
    <property type="component" value="Unassembled WGS sequence"/>
</dbReference>
<reference evidence="1 2" key="1">
    <citation type="submission" date="2019-10" db="EMBL/GenBank/DDBJ databases">
        <title>Assembly and Annotation for the nematode Trichostrongylus colubriformis.</title>
        <authorList>
            <person name="Martin J."/>
        </authorList>
    </citation>
    <scope>NUCLEOTIDE SEQUENCE [LARGE SCALE GENOMIC DNA]</scope>
    <source>
        <strain evidence="1">G859</strain>
        <tissue evidence="1">Whole worm</tissue>
    </source>
</reference>
<dbReference type="AlphaFoldDB" id="A0AAN8FHZ8"/>
<proteinExistence type="predicted"/>
<dbReference type="EMBL" id="WIXE01025997">
    <property type="protein sequence ID" value="KAK5964283.1"/>
    <property type="molecule type" value="Genomic_DNA"/>
</dbReference>
<sequence length="79" mass="8379">TADNGDGAAFVIGSSTAIAESDILLTDDQAKTLPENRVEAGTNYTIFVPRQSNVRDHTKALQEASSSAILTEEVLENAE</sequence>
<protein>
    <submittedName>
        <fullName evidence="1">Uncharacterized protein</fullName>
    </submittedName>
</protein>
<feature type="non-terminal residue" evidence="1">
    <location>
        <position position="1"/>
    </location>
</feature>
<name>A0AAN8FHZ8_TRICO</name>
<accession>A0AAN8FHZ8</accession>
<evidence type="ECO:0000313" key="1">
    <source>
        <dbReference type="EMBL" id="KAK5964283.1"/>
    </source>
</evidence>